<accession>A0A448S2Y4</accession>
<dbReference type="GeneID" id="30320307"/>
<proteinExistence type="predicted"/>
<evidence type="ECO:0000313" key="4">
    <source>
        <dbReference type="Proteomes" id="UP000270487"/>
    </source>
</evidence>
<organism evidence="2 4">
    <name type="scientific">Serratia fonticola</name>
    <dbReference type="NCBI Taxonomy" id="47917"/>
    <lineage>
        <taxon>Bacteria</taxon>
        <taxon>Pseudomonadati</taxon>
        <taxon>Pseudomonadota</taxon>
        <taxon>Gammaproteobacteria</taxon>
        <taxon>Enterobacterales</taxon>
        <taxon>Yersiniaceae</taxon>
        <taxon>Serratia</taxon>
    </lineage>
</organism>
<evidence type="ECO:0000313" key="3">
    <source>
        <dbReference type="EMBL" id="VTR59944.1"/>
    </source>
</evidence>
<feature type="domain" description="Fimbrial-type adhesion" evidence="1">
    <location>
        <begin position="53"/>
        <end position="186"/>
    </location>
</feature>
<dbReference type="InterPro" id="IPR050263">
    <property type="entry name" value="Bact_Fimbrial_Adh_Pro"/>
</dbReference>
<dbReference type="GO" id="GO:0009289">
    <property type="term" value="C:pilus"/>
    <property type="evidence" value="ECO:0007669"/>
    <property type="project" value="InterPro"/>
</dbReference>
<protein>
    <submittedName>
        <fullName evidence="2">Putative minor fimbrial subunit StfF</fullName>
    </submittedName>
</protein>
<evidence type="ECO:0000259" key="1">
    <source>
        <dbReference type="Pfam" id="PF00419"/>
    </source>
</evidence>
<gene>
    <name evidence="3" type="ORF">NCTC12965_08338</name>
    <name evidence="2" type="ORF">NCTC13193_00203</name>
</gene>
<sequence length="187" mass="19883">MADTEQKVAKNSSQDSIRRAVGSCLARMLVGSLLLNASLTRAATGEVSNVKVNITGTIVANARCNFGQNSPITMEYGDVYISDIAGDAYKKRMHYSVFCSGDASGKTIQLQFSGSGAGFDGTLLRTDAQGLGIKILRNNSQMILGQWYDLNPSSPPTLEGVLVKQNGASFTNGQEFNASATLKVAYN</sequence>
<dbReference type="InterPro" id="IPR036937">
    <property type="entry name" value="Adhesion_dom_fimbrial_sf"/>
</dbReference>
<dbReference type="RefSeq" id="WP_024484214.1">
    <property type="nucleotide sequence ID" value="NZ_CAMKUH010000007.1"/>
</dbReference>
<reference evidence="2 4" key="1">
    <citation type="submission" date="2018-12" db="EMBL/GenBank/DDBJ databases">
        <authorList>
            <consortium name="Pathogen Informatics"/>
        </authorList>
    </citation>
    <scope>NUCLEOTIDE SEQUENCE [LARGE SCALE GENOMIC DNA]</scope>
    <source>
        <strain evidence="3">NCTC12965</strain>
        <strain evidence="2 4">NCTC13193</strain>
    </source>
</reference>
<dbReference type="InterPro" id="IPR008966">
    <property type="entry name" value="Adhesion_dom_sf"/>
</dbReference>
<dbReference type="GO" id="GO:0043709">
    <property type="term" value="P:cell adhesion involved in single-species biofilm formation"/>
    <property type="evidence" value="ECO:0007669"/>
    <property type="project" value="TreeGrafter"/>
</dbReference>
<dbReference type="Proteomes" id="UP000270487">
    <property type="component" value="Chromosome"/>
</dbReference>
<dbReference type="Pfam" id="PF00419">
    <property type="entry name" value="Fimbrial"/>
    <property type="match status" value="1"/>
</dbReference>
<dbReference type="EMBL" id="LR134492">
    <property type="protein sequence ID" value="VEI62120.1"/>
    <property type="molecule type" value="Genomic_DNA"/>
</dbReference>
<dbReference type="Gene3D" id="2.60.40.1090">
    <property type="entry name" value="Fimbrial-type adhesion domain"/>
    <property type="match status" value="1"/>
</dbReference>
<dbReference type="AlphaFoldDB" id="A0A448S2Y4"/>
<dbReference type="InterPro" id="IPR000259">
    <property type="entry name" value="Adhesion_dom_fimbrial"/>
</dbReference>
<dbReference type="PANTHER" id="PTHR33420">
    <property type="entry name" value="FIMBRIAL SUBUNIT ELFA-RELATED"/>
    <property type="match status" value="1"/>
</dbReference>
<name>A0A448S2Y4_SERFO</name>
<evidence type="ECO:0000313" key="2">
    <source>
        <dbReference type="EMBL" id="VEI62120.1"/>
    </source>
</evidence>
<dbReference type="EMBL" id="CABEEZ010000163">
    <property type="protein sequence ID" value="VTR59944.1"/>
    <property type="molecule type" value="Genomic_DNA"/>
</dbReference>
<dbReference type="SUPFAM" id="SSF49401">
    <property type="entry name" value="Bacterial adhesins"/>
    <property type="match status" value="1"/>
</dbReference>
<dbReference type="PANTHER" id="PTHR33420:SF34">
    <property type="entry name" value="MINOR FIMBRIAL SUBUNIT"/>
    <property type="match status" value="1"/>
</dbReference>